<gene>
    <name evidence="4" type="ORF">HaLaN_23607</name>
</gene>
<name>A0A699ZS49_HAELA</name>
<evidence type="ECO:0000313" key="4">
    <source>
        <dbReference type="EMBL" id="GFH25617.1"/>
    </source>
</evidence>
<evidence type="ECO:0000256" key="1">
    <source>
        <dbReference type="ARBA" id="ARBA00022729"/>
    </source>
</evidence>
<feature type="domain" description="Calcineurin-like phosphoesterase" evidence="3">
    <location>
        <begin position="70"/>
        <end position="168"/>
    </location>
</feature>
<organism evidence="4 5">
    <name type="scientific">Haematococcus lacustris</name>
    <name type="common">Green alga</name>
    <name type="synonym">Haematococcus pluvialis</name>
    <dbReference type="NCBI Taxonomy" id="44745"/>
    <lineage>
        <taxon>Eukaryota</taxon>
        <taxon>Viridiplantae</taxon>
        <taxon>Chlorophyta</taxon>
        <taxon>core chlorophytes</taxon>
        <taxon>Chlorophyceae</taxon>
        <taxon>CS clade</taxon>
        <taxon>Chlamydomonadales</taxon>
        <taxon>Haematococcaceae</taxon>
        <taxon>Haematococcus</taxon>
    </lineage>
</organism>
<comment type="caution">
    <text evidence="4">The sequence shown here is derived from an EMBL/GenBank/DDBJ whole genome shotgun (WGS) entry which is preliminary data.</text>
</comment>
<dbReference type="Proteomes" id="UP000485058">
    <property type="component" value="Unassembled WGS sequence"/>
</dbReference>
<keyword evidence="2" id="KW-0378">Hydrolase</keyword>
<keyword evidence="5" id="KW-1185">Reference proteome</keyword>
<evidence type="ECO:0000313" key="5">
    <source>
        <dbReference type="Proteomes" id="UP000485058"/>
    </source>
</evidence>
<dbReference type="Pfam" id="PF00149">
    <property type="entry name" value="Metallophos"/>
    <property type="match status" value="1"/>
</dbReference>
<dbReference type="SUPFAM" id="SSF56300">
    <property type="entry name" value="Metallo-dependent phosphatases"/>
    <property type="match status" value="1"/>
</dbReference>
<dbReference type="PANTHER" id="PTHR10161">
    <property type="entry name" value="TARTRATE-RESISTANT ACID PHOSPHATASE TYPE 5"/>
    <property type="match status" value="1"/>
</dbReference>
<dbReference type="AlphaFoldDB" id="A0A699ZS49"/>
<evidence type="ECO:0000259" key="3">
    <source>
        <dbReference type="Pfam" id="PF00149"/>
    </source>
</evidence>
<keyword evidence="1" id="KW-0732">Signal</keyword>
<accession>A0A699ZS49</accession>
<dbReference type="Gene3D" id="3.60.21.10">
    <property type="match status" value="2"/>
</dbReference>
<dbReference type="GO" id="GO:0016787">
    <property type="term" value="F:hydrolase activity"/>
    <property type="evidence" value="ECO:0007669"/>
    <property type="project" value="UniProtKB-KW"/>
</dbReference>
<sequence>MAKFVVNTGDNFYECGIDTPMRVISDWASVYQGRRTPATANLTWYHTIGNVRSIFINTSPFVTAYSNARNKYNGPEINTTNTPEALTAQLKFIEQALNTSRADWTIVVGHHPVVGAASTVYGFNTSGMPHTSFDLGMRTTTGTGAWATLLGLLRTYNVTAYFNGHDHVLTHAVDPVDPVTYKTQYITTGAGSFADGADSCGAARPFLRYTNSGLPTLDCSTAVNQTATNGRNGFNIVKANKTSFEVRRMQCLTQ</sequence>
<proteinExistence type="predicted"/>
<evidence type="ECO:0000256" key="2">
    <source>
        <dbReference type="ARBA" id="ARBA00022801"/>
    </source>
</evidence>
<reference evidence="4 5" key="1">
    <citation type="submission" date="2020-02" db="EMBL/GenBank/DDBJ databases">
        <title>Draft genome sequence of Haematococcus lacustris strain NIES-144.</title>
        <authorList>
            <person name="Morimoto D."/>
            <person name="Nakagawa S."/>
            <person name="Yoshida T."/>
            <person name="Sawayama S."/>
        </authorList>
    </citation>
    <scope>NUCLEOTIDE SEQUENCE [LARGE SCALE GENOMIC DNA]</scope>
    <source>
        <strain evidence="4 5">NIES-144</strain>
    </source>
</reference>
<dbReference type="EMBL" id="BLLF01002865">
    <property type="protein sequence ID" value="GFH25617.1"/>
    <property type="molecule type" value="Genomic_DNA"/>
</dbReference>
<dbReference type="PANTHER" id="PTHR10161:SF14">
    <property type="entry name" value="TARTRATE-RESISTANT ACID PHOSPHATASE TYPE 5"/>
    <property type="match status" value="1"/>
</dbReference>
<dbReference type="InterPro" id="IPR051558">
    <property type="entry name" value="Metallophosphoesterase_PAP"/>
</dbReference>
<dbReference type="InterPro" id="IPR004843">
    <property type="entry name" value="Calcineurin-like_PHP"/>
</dbReference>
<dbReference type="InterPro" id="IPR029052">
    <property type="entry name" value="Metallo-depent_PP-like"/>
</dbReference>
<protein>
    <submittedName>
        <fullName evidence="4">Purple acid phosphatase 17</fullName>
    </submittedName>
</protein>